<evidence type="ECO:0000313" key="2">
    <source>
        <dbReference type="EMBL" id="RMZ72538.1"/>
    </source>
</evidence>
<sequence length="448" mass="51970">MDASSWVYDRPPVESEDEIYECVSPLLSPSQDEEDPSPSEAADIAGEVLVEGVPAYLKPEDAFRTRMRLVQFRNYLIRCQLLYITVTSLERKPWTSYSDAQLDQYYRNIRYLSIKARNIAEAIGSDDLRARSEYWAGRGCGGLQDWQAATTHFTAAMKFDVPHYKDDNGRIRERGLLQDEKDDVEFLLRSVKHRDHEWERKKEDARKAYYGIGVTHEYPEQIQWDKMKGQRWTPDQDRMIEIAKQQFAGRRRSRDVSDYTKEEVETIQQRMALDDETGMTRRTLNEKEWRYIIRGDERRYRDRTSPHHSQQSESSAETATNSPTASTASSEDLVVEELREISLDADKEQLPEHYLDASSALQSFESPMMSLNNKGGDKSLSPRLPIMKRRKKDVERIYTPAMGDRTRKPIVRRSTGSGDGRKRDEEEGEGEMVDVRLDHVSYSVEEAP</sequence>
<evidence type="ECO:0000256" key="1">
    <source>
        <dbReference type="SAM" id="MobiDB-lite"/>
    </source>
</evidence>
<feature type="region of interest" description="Disordered" evidence="1">
    <location>
        <begin position="394"/>
        <end position="448"/>
    </location>
</feature>
<dbReference type="AlphaFoldDB" id="A0A3M7MDK1"/>
<feature type="region of interest" description="Disordered" evidence="1">
    <location>
        <begin position="300"/>
        <end position="332"/>
    </location>
</feature>
<name>A0A3M7MDK1_9PLEO</name>
<reference evidence="2 3" key="1">
    <citation type="journal article" date="2014" name="PLoS ONE">
        <title>De novo Genome Assembly of the Fungal Plant Pathogen Pyrenophora semeniperda.</title>
        <authorList>
            <person name="Soliai M.M."/>
            <person name="Meyer S.E."/>
            <person name="Udall J.A."/>
            <person name="Elzinga D.E."/>
            <person name="Hermansen R.A."/>
            <person name="Bodily P.M."/>
            <person name="Hart A.A."/>
            <person name="Coleman C.E."/>
        </authorList>
    </citation>
    <scope>NUCLEOTIDE SEQUENCE [LARGE SCALE GENOMIC DNA]</scope>
    <source>
        <strain evidence="2 3">CCB06</strain>
        <tissue evidence="2">Mycelium</tissue>
    </source>
</reference>
<proteinExistence type="predicted"/>
<dbReference type="EMBL" id="KE747833">
    <property type="protein sequence ID" value="RMZ72538.1"/>
    <property type="molecule type" value="Genomic_DNA"/>
</dbReference>
<accession>A0A3M7MDK1</accession>
<dbReference type="OrthoDB" id="3801492at2759"/>
<keyword evidence="2" id="KW-0670">Pyruvate</keyword>
<protein>
    <submittedName>
        <fullName evidence="2">Pyruvate formate lyase activating enzyme</fullName>
    </submittedName>
</protein>
<keyword evidence="2" id="KW-0456">Lyase</keyword>
<gene>
    <name evidence="2" type="ORF">GMOD_00007537</name>
</gene>
<dbReference type="Proteomes" id="UP000265663">
    <property type="component" value="Unassembled WGS sequence"/>
</dbReference>
<organism evidence="2 3">
    <name type="scientific">Pyrenophora seminiperda CCB06</name>
    <dbReference type="NCBI Taxonomy" id="1302712"/>
    <lineage>
        <taxon>Eukaryota</taxon>
        <taxon>Fungi</taxon>
        <taxon>Dikarya</taxon>
        <taxon>Ascomycota</taxon>
        <taxon>Pezizomycotina</taxon>
        <taxon>Dothideomycetes</taxon>
        <taxon>Pleosporomycetidae</taxon>
        <taxon>Pleosporales</taxon>
        <taxon>Pleosporineae</taxon>
        <taxon>Pleosporaceae</taxon>
        <taxon>Pyrenophora</taxon>
    </lineage>
</organism>
<keyword evidence="3" id="KW-1185">Reference proteome</keyword>
<feature type="compositionally biased region" description="Low complexity" evidence="1">
    <location>
        <begin position="312"/>
        <end position="331"/>
    </location>
</feature>
<dbReference type="GO" id="GO:0016829">
    <property type="term" value="F:lyase activity"/>
    <property type="evidence" value="ECO:0007669"/>
    <property type="project" value="UniProtKB-KW"/>
</dbReference>
<evidence type="ECO:0000313" key="3">
    <source>
        <dbReference type="Proteomes" id="UP000265663"/>
    </source>
</evidence>